<proteinExistence type="inferred from homology"/>
<keyword evidence="6" id="KW-1185">Reference proteome</keyword>
<evidence type="ECO:0000259" key="4">
    <source>
        <dbReference type="PROSITE" id="PS51186"/>
    </source>
</evidence>
<evidence type="ECO:0000256" key="1">
    <source>
        <dbReference type="ARBA" id="ARBA00008694"/>
    </source>
</evidence>
<dbReference type="GO" id="GO:0008080">
    <property type="term" value="F:N-acetyltransferase activity"/>
    <property type="evidence" value="ECO:0007669"/>
    <property type="project" value="TreeGrafter"/>
</dbReference>
<dbReference type="PANTHER" id="PTHR10545:SF66">
    <property type="entry name" value="DIAMINE N-ACETYLTRANSFERASE 2-RELATED"/>
    <property type="match status" value="1"/>
</dbReference>
<dbReference type="FunFam" id="3.40.630.30:FF:000064">
    <property type="entry name" value="GNAT family acetyltransferase"/>
    <property type="match status" value="1"/>
</dbReference>
<dbReference type="Pfam" id="PF00583">
    <property type="entry name" value="Acetyltransf_1"/>
    <property type="match status" value="1"/>
</dbReference>
<comment type="similarity">
    <text evidence="1">Belongs to the acetyltransferase family.</text>
</comment>
<dbReference type="SUPFAM" id="SSF55729">
    <property type="entry name" value="Acyl-CoA N-acyltransferases (Nat)"/>
    <property type="match status" value="1"/>
</dbReference>
<dbReference type="AlphaFoldDB" id="A0A671VM00"/>
<sequence length="170" mass="19498">MEYSIRAASVEDCKDIRRLIGELAEYEKVADEVTITQRDLERDGFSENPFFHCIIAEVPEQHKTKEGDHTKIGYATYFYNYNTWCGRAIYMGDLYVMSEFRGKGIGRALMSKVAQLGRAAGCRQLNFTVMDWNKSARDFYLRQGCVDITANTGKHFMRCEGEALEHLAQP</sequence>
<gene>
    <name evidence="5" type="primary">LOC115589748</name>
</gene>
<dbReference type="PROSITE" id="PS51186">
    <property type="entry name" value="GNAT"/>
    <property type="match status" value="1"/>
</dbReference>
<keyword evidence="2" id="KW-0808">Transferase</keyword>
<reference evidence="5" key="1">
    <citation type="submission" date="2021-04" db="EMBL/GenBank/DDBJ databases">
        <authorList>
            <consortium name="Wellcome Sanger Institute Data Sharing"/>
        </authorList>
    </citation>
    <scope>NUCLEOTIDE SEQUENCE [LARGE SCALE GENOMIC DNA]</scope>
</reference>
<dbReference type="InterPro" id="IPR051016">
    <property type="entry name" value="Diverse_Substrate_AcTransf"/>
</dbReference>
<dbReference type="PANTHER" id="PTHR10545">
    <property type="entry name" value="DIAMINE N-ACETYLTRANSFERASE"/>
    <property type="match status" value="1"/>
</dbReference>
<organism evidence="5 6">
    <name type="scientific">Sparus aurata</name>
    <name type="common">Gilthead sea bream</name>
    <dbReference type="NCBI Taxonomy" id="8175"/>
    <lineage>
        <taxon>Eukaryota</taxon>
        <taxon>Metazoa</taxon>
        <taxon>Chordata</taxon>
        <taxon>Craniata</taxon>
        <taxon>Vertebrata</taxon>
        <taxon>Euteleostomi</taxon>
        <taxon>Actinopterygii</taxon>
        <taxon>Neopterygii</taxon>
        <taxon>Teleostei</taxon>
        <taxon>Neoteleostei</taxon>
        <taxon>Acanthomorphata</taxon>
        <taxon>Eupercaria</taxon>
        <taxon>Spariformes</taxon>
        <taxon>Sparidae</taxon>
        <taxon>Sparus</taxon>
    </lineage>
</organism>
<dbReference type="Ensembl" id="ENSSAUT00010028994.1">
    <property type="protein sequence ID" value="ENSSAUP00010027485.1"/>
    <property type="gene ID" value="ENSSAUG00010011880.1"/>
</dbReference>
<reference evidence="5" key="3">
    <citation type="submission" date="2025-09" db="UniProtKB">
        <authorList>
            <consortium name="Ensembl"/>
        </authorList>
    </citation>
    <scope>IDENTIFICATION</scope>
</reference>
<keyword evidence="3" id="KW-0012">Acyltransferase</keyword>
<dbReference type="InterPro" id="IPR016181">
    <property type="entry name" value="Acyl_CoA_acyltransferase"/>
</dbReference>
<protein>
    <submittedName>
        <fullName evidence="5">Diamine acetyltransferase 2-like</fullName>
    </submittedName>
</protein>
<reference evidence="5" key="2">
    <citation type="submission" date="2025-08" db="UniProtKB">
        <authorList>
            <consortium name="Ensembl"/>
        </authorList>
    </citation>
    <scope>IDENTIFICATION</scope>
</reference>
<dbReference type="CDD" id="cd04301">
    <property type="entry name" value="NAT_SF"/>
    <property type="match status" value="1"/>
</dbReference>
<feature type="domain" description="N-acetyltransferase" evidence="4">
    <location>
        <begin position="3"/>
        <end position="162"/>
    </location>
</feature>
<dbReference type="InParanoid" id="A0A671VM00"/>
<dbReference type="OMA" id="HAEYLIS"/>
<name>A0A671VM00_SPAAU</name>
<evidence type="ECO:0000256" key="2">
    <source>
        <dbReference type="ARBA" id="ARBA00022679"/>
    </source>
</evidence>
<evidence type="ECO:0000313" key="6">
    <source>
        <dbReference type="Proteomes" id="UP000472265"/>
    </source>
</evidence>
<dbReference type="Proteomes" id="UP000472265">
    <property type="component" value="Chromosome 10"/>
</dbReference>
<evidence type="ECO:0000313" key="5">
    <source>
        <dbReference type="Ensembl" id="ENSSAUP00010027485.1"/>
    </source>
</evidence>
<dbReference type="InterPro" id="IPR000182">
    <property type="entry name" value="GNAT_dom"/>
</dbReference>
<dbReference type="Gene3D" id="3.40.630.30">
    <property type="match status" value="1"/>
</dbReference>
<dbReference type="GeneTree" id="ENSGT00950000183121"/>
<evidence type="ECO:0000256" key="3">
    <source>
        <dbReference type="ARBA" id="ARBA00023315"/>
    </source>
</evidence>
<accession>A0A671VM00</accession>